<dbReference type="OrthoDB" id="9793824at2"/>
<dbReference type="RefSeq" id="WP_114343017.1">
    <property type="nucleotide sequence ID" value="NZ_QFWQ01000006.1"/>
</dbReference>
<dbReference type="Proteomes" id="UP000252387">
    <property type="component" value="Unassembled WGS sequence"/>
</dbReference>
<dbReference type="EMBL" id="QFWQ01000006">
    <property type="protein sequence ID" value="RCS29457.1"/>
    <property type="molecule type" value="Genomic_DNA"/>
</dbReference>
<keyword evidence="4 6" id="KW-1133">Transmembrane helix</keyword>
<evidence type="ECO:0000313" key="9">
    <source>
        <dbReference type="EMBL" id="RCS29457.1"/>
    </source>
</evidence>
<evidence type="ECO:0000256" key="6">
    <source>
        <dbReference type="SAM" id="Phobius"/>
    </source>
</evidence>
<evidence type="ECO:0000256" key="5">
    <source>
        <dbReference type="ARBA" id="ARBA00023136"/>
    </source>
</evidence>
<reference evidence="9 10" key="1">
    <citation type="submission" date="2018-05" db="EMBL/GenBank/DDBJ databases">
        <title>Draft genome sequence of Rhodanobacter denitrificans Yn1 isolated from gold copper mine.</title>
        <authorList>
            <person name="Yang N."/>
            <person name="Mazhar H.S."/>
            <person name="Rensing C."/>
        </authorList>
    </citation>
    <scope>NUCLEOTIDE SEQUENCE [LARGE SCALE GENOMIC DNA]</scope>
    <source>
        <strain evidence="9 10">Yn1</strain>
    </source>
</reference>
<dbReference type="GO" id="GO:0005886">
    <property type="term" value="C:plasma membrane"/>
    <property type="evidence" value="ECO:0007669"/>
    <property type="project" value="UniProtKB-SubCell"/>
</dbReference>
<evidence type="ECO:0000256" key="4">
    <source>
        <dbReference type="ARBA" id="ARBA00022989"/>
    </source>
</evidence>
<organism evidence="9 10">
    <name type="scientific">Rhodanobacter denitrificans</name>
    <dbReference type="NCBI Taxonomy" id="666685"/>
    <lineage>
        <taxon>Bacteria</taxon>
        <taxon>Pseudomonadati</taxon>
        <taxon>Pseudomonadota</taxon>
        <taxon>Gammaproteobacteria</taxon>
        <taxon>Lysobacterales</taxon>
        <taxon>Rhodanobacteraceae</taxon>
        <taxon>Rhodanobacter</taxon>
    </lineage>
</organism>
<keyword evidence="5 6" id="KW-0472">Membrane</keyword>
<evidence type="ECO:0000256" key="3">
    <source>
        <dbReference type="ARBA" id="ARBA00022692"/>
    </source>
</evidence>
<evidence type="ECO:0000313" key="10">
    <source>
        <dbReference type="Proteomes" id="UP000252387"/>
    </source>
</evidence>
<evidence type="ECO:0000256" key="1">
    <source>
        <dbReference type="ARBA" id="ARBA00004651"/>
    </source>
</evidence>
<sequence>MEIWIGRDGERHGPYQEDDVRQWLRSGQVSPQDLAWYEGLADWQPLSVLFPDETHSVPAAPSMPPLPSTNAATLEDCAGFWKRFAAWVIDYLILLVPIFVIAMSMGATTAFEHFMTQIQGGATPTLAMEEYARAVRPATMWSLLVGYLYYAFFECSVWQATPGKLALGLRVTDLEGRRISLGRSLARNAVRLTNVLTALIPFVCYLAVAWTTRKQGFHDLLAKTLVLNGRASEFTPNQAASDSRNSFSA</sequence>
<dbReference type="Pfam" id="PF06271">
    <property type="entry name" value="RDD"/>
    <property type="match status" value="1"/>
</dbReference>
<dbReference type="InterPro" id="IPR010432">
    <property type="entry name" value="RDD"/>
</dbReference>
<evidence type="ECO:0000259" key="7">
    <source>
        <dbReference type="Pfam" id="PF06271"/>
    </source>
</evidence>
<dbReference type="Pfam" id="PF14237">
    <property type="entry name" value="GYF_2"/>
    <property type="match status" value="1"/>
</dbReference>
<dbReference type="InterPro" id="IPR025640">
    <property type="entry name" value="GYF_2"/>
</dbReference>
<feature type="domain" description="GYF" evidence="8">
    <location>
        <begin position="5"/>
        <end position="47"/>
    </location>
</feature>
<dbReference type="PANTHER" id="PTHR36115">
    <property type="entry name" value="PROLINE-RICH ANTIGEN HOMOLOG-RELATED"/>
    <property type="match status" value="1"/>
</dbReference>
<comment type="caution">
    <text evidence="9">The sequence shown here is derived from an EMBL/GenBank/DDBJ whole genome shotgun (WGS) entry which is preliminary data.</text>
</comment>
<feature type="transmembrane region" description="Helical" evidence="6">
    <location>
        <begin position="147"/>
        <end position="167"/>
    </location>
</feature>
<gene>
    <name evidence="9" type="ORF">DEO45_09775</name>
</gene>
<dbReference type="InterPro" id="IPR051791">
    <property type="entry name" value="Pra-immunoreactive"/>
</dbReference>
<protein>
    <submittedName>
        <fullName evidence="9">RDD family protein</fullName>
    </submittedName>
</protein>
<dbReference type="PANTHER" id="PTHR36115:SF4">
    <property type="entry name" value="MEMBRANE PROTEIN"/>
    <property type="match status" value="1"/>
</dbReference>
<keyword evidence="2" id="KW-1003">Cell membrane</keyword>
<dbReference type="AlphaFoldDB" id="A0A368KCA1"/>
<feature type="transmembrane region" description="Helical" evidence="6">
    <location>
        <begin position="188"/>
        <end position="210"/>
    </location>
</feature>
<comment type="subcellular location">
    <subcellularLocation>
        <location evidence="1">Cell membrane</location>
        <topology evidence="1">Multi-pass membrane protein</topology>
    </subcellularLocation>
</comment>
<keyword evidence="3 6" id="KW-0812">Transmembrane</keyword>
<proteinExistence type="predicted"/>
<feature type="transmembrane region" description="Helical" evidence="6">
    <location>
        <begin position="84"/>
        <end position="105"/>
    </location>
</feature>
<accession>A0A368KCA1</accession>
<evidence type="ECO:0000256" key="2">
    <source>
        <dbReference type="ARBA" id="ARBA00022475"/>
    </source>
</evidence>
<name>A0A368KCA1_9GAMM</name>
<feature type="domain" description="RDD" evidence="7">
    <location>
        <begin position="78"/>
        <end position="223"/>
    </location>
</feature>
<keyword evidence="10" id="KW-1185">Reference proteome</keyword>
<evidence type="ECO:0000259" key="8">
    <source>
        <dbReference type="Pfam" id="PF14237"/>
    </source>
</evidence>